<dbReference type="EMBL" id="UZAN01062901">
    <property type="protein sequence ID" value="VDP93357.1"/>
    <property type="molecule type" value="Genomic_DNA"/>
</dbReference>
<dbReference type="OrthoDB" id="8042916at2759"/>
<evidence type="ECO:0000313" key="1">
    <source>
        <dbReference type="EMBL" id="VDP93357.1"/>
    </source>
</evidence>
<sequence>MRVVESIGELATLRPHLRDLYFEEADSPEVDFLTGCDVSEAPWVLDQRLGDGKEPYAARAIFGRTVFGPSHATNRKPLPLDKLRDWLSGLTFLTAASKD</sequence>
<name>A0A183BA50_9TREM</name>
<keyword evidence="2" id="KW-1185">Reference proteome</keyword>
<evidence type="ECO:0000313" key="2">
    <source>
        <dbReference type="Proteomes" id="UP000272942"/>
    </source>
</evidence>
<evidence type="ECO:0000313" key="3">
    <source>
        <dbReference type="WBParaSite" id="ECPE_0001612701-mRNA-1"/>
    </source>
</evidence>
<proteinExistence type="predicted"/>
<dbReference type="WBParaSite" id="ECPE_0001612701-mRNA-1">
    <property type="protein sequence ID" value="ECPE_0001612701-mRNA-1"/>
    <property type="gene ID" value="ECPE_0001612701"/>
</dbReference>
<reference evidence="1 2" key="2">
    <citation type="submission" date="2018-11" db="EMBL/GenBank/DDBJ databases">
        <authorList>
            <consortium name="Pathogen Informatics"/>
        </authorList>
    </citation>
    <scope>NUCLEOTIDE SEQUENCE [LARGE SCALE GENOMIC DNA]</scope>
    <source>
        <strain evidence="1 2">Egypt</strain>
    </source>
</reference>
<reference evidence="3" key="1">
    <citation type="submission" date="2016-06" db="UniProtKB">
        <authorList>
            <consortium name="WormBaseParasite"/>
        </authorList>
    </citation>
    <scope>IDENTIFICATION</scope>
</reference>
<organism evidence="3">
    <name type="scientific">Echinostoma caproni</name>
    <dbReference type="NCBI Taxonomy" id="27848"/>
    <lineage>
        <taxon>Eukaryota</taxon>
        <taxon>Metazoa</taxon>
        <taxon>Spiralia</taxon>
        <taxon>Lophotrochozoa</taxon>
        <taxon>Platyhelminthes</taxon>
        <taxon>Trematoda</taxon>
        <taxon>Digenea</taxon>
        <taxon>Plagiorchiida</taxon>
        <taxon>Echinostomata</taxon>
        <taxon>Echinostomatoidea</taxon>
        <taxon>Echinostomatidae</taxon>
        <taxon>Echinostoma</taxon>
    </lineage>
</organism>
<gene>
    <name evidence="1" type="ORF">ECPE_LOCUS16085</name>
</gene>
<dbReference type="Proteomes" id="UP000272942">
    <property type="component" value="Unassembled WGS sequence"/>
</dbReference>
<protein>
    <submittedName>
        <fullName evidence="3">Thioredoxin family protein</fullName>
    </submittedName>
</protein>
<dbReference type="AlphaFoldDB" id="A0A183BA50"/>
<accession>A0A183BA50</accession>